<comment type="domain">
    <text evidence="2">A Gly-cisPro motif from one monomer fits into the active site of the other monomer to allow specific chiral rejection of L-amino acids.</text>
</comment>
<dbReference type="FunFam" id="3.50.80.10:FF:000001">
    <property type="entry name" value="D-aminoacyl-tRNA deacylase"/>
    <property type="match status" value="1"/>
</dbReference>
<dbReference type="EC" id="3.1.1.96" evidence="2"/>
<dbReference type="SUPFAM" id="SSF69500">
    <property type="entry name" value="DTD-like"/>
    <property type="match status" value="1"/>
</dbReference>
<dbReference type="GO" id="GO:0106026">
    <property type="term" value="F:Gly-tRNA(Ala) deacylase activity"/>
    <property type="evidence" value="ECO:0007669"/>
    <property type="project" value="UniProtKB-UniRule"/>
</dbReference>
<dbReference type="RefSeq" id="WP_303735095.1">
    <property type="nucleotide sequence ID" value="NZ_CAKZHK010000009.1"/>
</dbReference>
<comment type="similarity">
    <text evidence="1 2">Belongs to the DTD family.</text>
</comment>
<dbReference type="GO" id="GO:0051500">
    <property type="term" value="F:D-tyrosyl-tRNA(Tyr) deacylase activity"/>
    <property type="evidence" value="ECO:0007669"/>
    <property type="project" value="TreeGrafter"/>
</dbReference>
<evidence type="ECO:0000313" key="4">
    <source>
        <dbReference type="Proteomes" id="UP000249432"/>
    </source>
</evidence>
<dbReference type="PANTHER" id="PTHR10472">
    <property type="entry name" value="D-TYROSYL-TRNA TYR DEACYLASE"/>
    <property type="match status" value="1"/>
</dbReference>
<protein>
    <recommendedName>
        <fullName evidence="2">D-aminoacyl-tRNA deacylase</fullName>
        <shortName evidence="2">DTD</shortName>
        <ecNumber evidence="2">3.1.1.96</ecNumber>
    </recommendedName>
    <alternativeName>
        <fullName evidence="2">Gly-tRNA(Ala) deacylase</fullName>
        <ecNumber evidence="2">3.1.1.-</ecNumber>
    </alternativeName>
</protein>
<keyword evidence="2" id="KW-0963">Cytoplasm</keyword>
<keyword evidence="2" id="KW-0694">RNA-binding</keyword>
<dbReference type="Pfam" id="PF02580">
    <property type="entry name" value="Tyr_Deacylase"/>
    <property type="match status" value="1"/>
</dbReference>
<dbReference type="InterPro" id="IPR023509">
    <property type="entry name" value="DTD-like_sf"/>
</dbReference>
<evidence type="ECO:0000256" key="2">
    <source>
        <dbReference type="HAMAP-Rule" id="MF_00518"/>
    </source>
</evidence>
<accession>A0A2W5SY98</accession>
<dbReference type="EC" id="3.1.1.-" evidence="2"/>
<dbReference type="NCBIfam" id="TIGR00256">
    <property type="entry name" value="D-aminoacyl-tRNA deacylase"/>
    <property type="match status" value="1"/>
</dbReference>
<comment type="subcellular location">
    <subcellularLocation>
        <location evidence="2">Cytoplasm</location>
    </subcellularLocation>
</comment>
<feature type="short sequence motif" description="Gly-cisPro motif, important for rejection of L-amino acids" evidence="2">
    <location>
        <begin position="144"/>
        <end position="145"/>
    </location>
</feature>
<comment type="subunit">
    <text evidence="2">Homodimer.</text>
</comment>
<dbReference type="GO" id="GO:0000049">
    <property type="term" value="F:tRNA binding"/>
    <property type="evidence" value="ECO:0007669"/>
    <property type="project" value="UniProtKB-UniRule"/>
</dbReference>
<name>A0A2W5SY98_9CORY</name>
<dbReference type="EMBL" id="QFRA01000018">
    <property type="protein sequence ID" value="PZR04305.1"/>
    <property type="molecule type" value="Genomic_DNA"/>
</dbReference>
<comment type="caution">
    <text evidence="3">The sequence shown here is derived from an EMBL/GenBank/DDBJ whole genome shotgun (WGS) entry which is preliminary data.</text>
</comment>
<dbReference type="AlphaFoldDB" id="A0A2W5SY98"/>
<reference evidence="3 4" key="1">
    <citation type="submission" date="2017-08" db="EMBL/GenBank/DDBJ databases">
        <title>Infants hospitalized years apart are colonized by the same room-sourced microbial strains.</title>
        <authorList>
            <person name="Brooks B."/>
            <person name="Olm M.R."/>
            <person name="Firek B.A."/>
            <person name="Baker R."/>
            <person name="Thomas B.C."/>
            <person name="Morowitz M.J."/>
            <person name="Banfield J.F."/>
        </authorList>
    </citation>
    <scope>NUCLEOTIDE SEQUENCE [LARGE SCALE GENOMIC DNA]</scope>
    <source>
        <strain evidence="3">S2_003_000_R1_3</strain>
    </source>
</reference>
<comment type="catalytic activity">
    <reaction evidence="2">
        <text>glycyl-tRNA(Ala) + H2O = tRNA(Ala) + glycine + H(+)</text>
        <dbReference type="Rhea" id="RHEA:53744"/>
        <dbReference type="Rhea" id="RHEA-COMP:9657"/>
        <dbReference type="Rhea" id="RHEA-COMP:13640"/>
        <dbReference type="ChEBI" id="CHEBI:15377"/>
        <dbReference type="ChEBI" id="CHEBI:15378"/>
        <dbReference type="ChEBI" id="CHEBI:57305"/>
        <dbReference type="ChEBI" id="CHEBI:78442"/>
        <dbReference type="ChEBI" id="CHEBI:78522"/>
    </reaction>
</comment>
<dbReference type="Proteomes" id="UP000249432">
    <property type="component" value="Unassembled WGS sequence"/>
</dbReference>
<keyword evidence="2" id="KW-0820">tRNA-binding</keyword>
<dbReference type="GO" id="GO:0005737">
    <property type="term" value="C:cytoplasm"/>
    <property type="evidence" value="ECO:0007669"/>
    <property type="project" value="UniProtKB-SubCell"/>
</dbReference>
<dbReference type="Gene3D" id="3.50.80.10">
    <property type="entry name" value="D-tyrosyl-tRNA(Tyr) deacylase"/>
    <property type="match status" value="1"/>
</dbReference>
<dbReference type="InterPro" id="IPR003732">
    <property type="entry name" value="Daa-tRNA_deacyls_DTD"/>
</dbReference>
<dbReference type="PANTHER" id="PTHR10472:SF5">
    <property type="entry name" value="D-AMINOACYL-TRNA DEACYLASE 1"/>
    <property type="match status" value="1"/>
</dbReference>
<proteinExistence type="inferred from homology"/>
<comment type="function">
    <text evidence="2">An aminoacyl-tRNA editing enzyme that deacylates mischarged D-aminoacyl-tRNAs. Also deacylates mischarged glycyl-tRNA(Ala), protecting cells against glycine mischarging by AlaRS. Acts via tRNA-based rather than protein-based catalysis; rejects L-amino acids rather than detecting D-amino acids in the active site. By recycling D-aminoacyl-tRNA to D-amino acids and free tRNA molecules, this enzyme counteracts the toxicity associated with the formation of D-aminoacyl-tRNA entities in vivo and helps enforce protein L-homochirality.</text>
</comment>
<gene>
    <name evidence="2" type="primary">dtd</name>
    <name evidence="3" type="ORF">DI525_07400</name>
</gene>
<dbReference type="GO" id="GO:0019478">
    <property type="term" value="P:D-amino acid catabolic process"/>
    <property type="evidence" value="ECO:0007669"/>
    <property type="project" value="UniProtKB-UniRule"/>
</dbReference>
<keyword evidence="2" id="KW-0378">Hydrolase</keyword>
<sequence>MKAVVTRVRSASIVVYDSVVGSIPDSDVGGLLVLIGVATGDTSATARAMSEKLARLRIFEGSTADGRPTEVSALDVNAPMLVVSQFTLMGDTSHGRRPSWSAAAKPAEAEPIFNTCVEELRDRGLSVDTGVFGAYMAVESVNDGPFTVLVNIPSGDRS</sequence>
<dbReference type="GO" id="GO:0043908">
    <property type="term" value="F:Ser(Gly)-tRNA(Ala) hydrolase activity"/>
    <property type="evidence" value="ECO:0007669"/>
    <property type="project" value="UniProtKB-UniRule"/>
</dbReference>
<dbReference type="HAMAP" id="MF_00518">
    <property type="entry name" value="Deacylase_Dtd"/>
    <property type="match status" value="1"/>
</dbReference>
<comment type="catalytic activity">
    <reaction evidence="2">
        <text>a D-aminoacyl-tRNA + H2O = a tRNA + a D-alpha-amino acid + H(+)</text>
        <dbReference type="Rhea" id="RHEA:13953"/>
        <dbReference type="Rhea" id="RHEA-COMP:10123"/>
        <dbReference type="Rhea" id="RHEA-COMP:10124"/>
        <dbReference type="ChEBI" id="CHEBI:15377"/>
        <dbReference type="ChEBI" id="CHEBI:15378"/>
        <dbReference type="ChEBI" id="CHEBI:59871"/>
        <dbReference type="ChEBI" id="CHEBI:78442"/>
        <dbReference type="ChEBI" id="CHEBI:79333"/>
        <dbReference type="EC" id="3.1.1.96"/>
    </reaction>
</comment>
<evidence type="ECO:0000256" key="1">
    <source>
        <dbReference type="ARBA" id="ARBA00009673"/>
    </source>
</evidence>
<evidence type="ECO:0000313" key="3">
    <source>
        <dbReference type="EMBL" id="PZR04305.1"/>
    </source>
</evidence>
<organism evidence="3 4">
    <name type="scientific">Corynebacterium kroppenstedtii</name>
    <dbReference type="NCBI Taxonomy" id="161879"/>
    <lineage>
        <taxon>Bacteria</taxon>
        <taxon>Bacillati</taxon>
        <taxon>Actinomycetota</taxon>
        <taxon>Actinomycetes</taxon>
        <taxon>Mycobacteriales</taxon>
        <taxon>Corynebacteriaceae</taxon>
        <taxon>Corynebacterium</taxon>
    </lineage>
</organism>